<feature type="region of interest" description="Disordered" evidence="1">
    <location>
        <begin position="110"/>
        <end position="279"/>
    </location>
</feature>
<feature type="compositionally biased region" description="Polar residues" evidence="1">
    <location>
        <begin position="194"/>
        <end position="209"/>
    </location>
</feature>
<feature type="compositionally biased region" description="Basic residues" evidence="1">
    <location>
        <begin position="238"/>
        <end position="248"/>
    </location>
</feature>
<feature type="compositionally biased region" description="Basic and acidic residues" evidence="1">
    <location>
        <begin position="177"/>
        <end position="186"/>
    </location>
</feature>
<proteinExistence type="predicted"/>
<accession>A0A8E2F6M2</accession>
<protein>
    <submittedName>
        <fullName evidence="2">Uncharacterized protein</fullName>
    </submittedName>
</protein>
<evidence type="ECO:0000313" key="3">
    <source>
        <dbReference type="Proteomes" id="UP000250140"/>
    </source>
</evidence>
<dbReference type="AlphaFoldDB" id="A0A8E2F6M2"/>
<dbReference type="Proteomes" id="UP000250140">
    <property type="component" value="Unassembled WGS sequence"/>
</dbReference>
<sequence length="570" mass="63134">MTQTGYELPQSSVSTYSAMQHEVYDSEEEQQRILELELEAAFEMDSDGFEGADHDNAHGNDDDNGLCEINIQDTIEEKQSENKCQSPAYITNNVTYAHQNLSSDDAGIADDRSTCEDTSTTGGIPKPGLRRASKVDNQSPSHKSDTHIGCPVVSSSETSTQVQTASAPITSSKRKRQEGSPEDVKAKKAKIAHVNSSNADAPLNTSPTLTGERLATPQMPTEKGASDKEATVETVTPKKTKKMTRKKASKLERSGSGSLGPTHDKKTRAGKAVSNRKTKTKTVQTEAAVIQTLAQEDVVVVGAAVQPPVVEEQPAKAPVRKRAWYAPLEHNEITPEDFHHGVYASRTVFESDPVPGSGPSLIDVYSDHRRSAAEKYNKWREQLPSGDRTQRRHITLIEHEPKSMASEGGHWQDKVKQLERSLKRAKGTSMDIMVEIGSNPYNIQGENICYYKQLLSLMQSNPDVHVTVTGASMLDLAPTDFYPDMDHLNDPELYDRKHLDPNYQQDAEEFAQTQKQARMNKMLYASTLEQKIEENFTFFRDFVQLTTQSRRSSSGYVVASLNGVETVVID</sequence>
<gene>
    <name evidence="2" type="ORF">AOQ84DRAFT_361999</name>
</gene>
<name>A0A8E2F6M2_9PEZI</name>
<feature type="compositionally biased region" description="Basic residues" evidence="1">
    <location>
        <begin position="265"/>
        <end position="279"/>
    </location>
</feature>
<evidence type="ECO:0000256" key="1">
    <source>
        <dbReference type="SAM" id="MobiDB-lite"/>
    </source>
</evidence>
<organism evidence="2 3">
    <name type="scientific">Glonium stellatum</name>
    <dbReference type="NCBI Taxonomy" id="574774"/>
    <lineage>
        <taxon>Eukaryota</taxon>
        <taxon>Fungi</taxon>
        <taxon>Dikarya</taxon>
        <taxon>Ascomycota</taxon>
        <taxon>Pezizomycotina</taxon>
        <taxon>Dothideomycetes</taxon>
        <taxon>Pleosporomycetidae</taxon>
        <taxon>Gloniales</taxon>
        <taxon>Gloniaceae</taxon>
        <taxon>Glonium</taxon>
    </lineage>
</organism>
<keyword evidence="3" id="KW-1185">Reference proteome</keyword>
<reference evidence="2 3" key="1">
    <citation type="journal article" date="2016" name="Nat. Commun.">
        <title>Ectomycorrhizal ecology is imprinted in the genome of the dominant symbiotic fungus Cenococcum geophilum.</title>
        <authorList>
            <consortium name="DOE Joint Genome Institute"/>
            <person name="Peter M."/>
            <person name="Kohler A."/>
            <person name="Ohm R.A."/>
            <person name="Kuo A."/>
            <person name="Krutzmann J."/>
            <person name="Morin E."/>
            <person name="Arend M."/>
            <person name="Barry K.W."/>
            <person name="Binder M."/>
            <person name="Choi C."/>
            <person name="Clum A."/>
            <person name="Copeland A."/>
            <person name="Grisel N."/>
            <person name="Haridas S."/>
            <person name="Kipfer T."/>
            <person name="LaButti K."/>
            <person name="Lindquist E."/>
            <person name="Lipzen A."/>
            <person name="Maire R."/>
            <person name="Meier B."/>
            <person name="Mihaltcheva S."/>
            <person name="Molinier V."/>
            <person name="Murat C."/>
            <person name="Poggeler S."/>
            <person name="Quandt C.A."/>
            <person name="Sperisen C."/>
            <person name="Tritt A."/>
            <person name="Tisserant E."/>
            <person name="Crous P.W."/>
            <person name="Henrissat B."/>
            <person name="Nehls U."/>
            <person name="Egli S."/>
            <person name="Spatafora J.W."/>
            <person name="Grigoriev I.V."/>
            <person name="Martin F.M."/>
        </authorList>
    </citation>
    <scope>NUCLEOTIDE SEQUENCE [LARGE SCALE GENOMIC DNA]</scope>
    <source>
        <strain evidence="2 3">CBS 207.34</strain>
    </source>
</reference>
<feature type="compositionally biased region" description="Low complexity" evidence="1">
    <location>
        <begin position="152"/>
        <end position="167"/>
    </location>
</feature>
<dbReference type="EMBL" id="KV749142">
    <property type="protein sequence ID" value="OCL10903.1"/>
    <property type="molecule type" value="Genomic_DNA"/>
</dbReference>
<evidence type="ECO:0000313" key="2">
    <source>
        <dbReference type="EMBL" id="OCL10903.1"/>
    </source>
</evidence>